<dbReference type="EMBL" id="EU290669">
    <property type="protein sequence ID" value="ABZ82042.1"/>
    <property type="molecule type" value="mRNA"/>
</dbReference>
<sequence length="107" mass="12484">CPLWRPSLGGYPLSSPSTTCLCPYKSDVLRVRMWWRILLTYLHSPVVIKRLADSFPIRAAARITVRTYLNAKNRLIESPEYASSREASRQLLDQLKELFRSIFRGKW</sequence>
<proteinExistence type="evidence at transcript level"/>
<accession>B2KYF5</accession>
<evidence type="ECO:0000313" key="1">
    <source>
        <dbReference type="EMBL" id="ABZ82042.1"/>
    </source>
</evidence>
<dbReference type="AlphaFoldDB" id="B2KYF5"/>
<name>B2KYF5_CLOSI</name>
<feature type="non-terminal residue" evidence="1">
    <location>
        <position position="1"/>
    </location>
</feature>
<organism evidence="1">
    <name type="scientific">Clonorchis sinensis</name>
    <name type="common">Chinese liver fluke</name>
    <dbReference type="NCBI Taxonomy" id="79923"/>
    <lineage>
        <taxon>Eukaryota</taxon>
        <taxon>Metazoa</taxon>
        <taxon>Spiralia</taxon>
        <taxon>Lophotrochozoa</taxon>
        <taxon>Platyhelminthes</taxon>
        <taxon>Trematoda</taxon>
        <taxon>Digenea</taxon>
        <taxon>Opisthorchiida</taxon>
        <taxon>Opisthorchiata</taxon>
        <taxon>Opisthorchiidae</taxon>
        <taxon>Clonorchis</taxon>
    </lineage>
</organism>
<protein>
    <submittedName>
        <fullName evidence="1">Uncharacterized protein</fullName>
    </submittedName>
</protein>
<reference evidence="1" key="1">
    <citation type="journal article" date="2008" name="Parasitol. Res.">
        <title>Gene expression of Clonorchis sinensis metacercaria induced by gamma irradiation.</title>
        <authorList>
            <person name="Kim T.I."/>
            <person name="Cho P.Y."/>
            <person name="Song K.J."/>
            <person name="Li S."/>
            <person name="Hong S.J."/>
            <person name="Park S.W."/>
            <person name="Chai J.Y."/>
            <person name="Shin E.H."/>
        </authorList>
    </citation>
    <scope>NUCLEOTIDE SEQUENCE</scope>
</reference>